<reference evidence="3" key="1">
    <citation type="journal article" date="2019" name="Int. J. Syst. Evol. Microbiol.">
        <title>The Global Catalogue of Microorganisms (GCM) 10K type strain sequencing project: providing services to taxonomists for standard genome sequencing and annotation.</title>
        <authorList>
            <consortium name="The Broad Institute Genomics Platform"/>
            <consortium name="The Broad Institute Genome Sequencing Center for Infectious Disease"/>
            <person name="Wu L."/>
            <person name="Ma J."/>
        </authorList>
    </citation>
    <scope>NUCLEOTIDE SEQUENCE [LARGE SCALE GENOMIC DNA]</scope>
    <source>
        <strain evidence="3">CCUG 50347</strain>
    </source>
</reference>
<keyword evidence="3" id="KW-1185">Reference proteome</keyword>
<evidence type="ECO:0000313" key="3">
    <source>
        <dbReference type="Proteomes" id="UP001595909"/>
    </source>
</evidence>
<keyword evidence="1" id="KW-0812">Transmembrane</keyword>
<protein>
    <submittedName>
        <fullName evidence="2">Uncharacterized protein</fullName>
    </submittedName>
</protein>
<keyword evidence="1" id="KW-0472">Membrane</keyword>
<evidence type="ECO:0000256" key="1">
    <source>
        <dbReference type="SAM" id="Phobius"/>
    </source>
</evidence>
<keyword evidence="1" id="KW-1133">Transmembrane helix</keyword>
<dbReference type="EMBL" id="JBHSIM010000059">
    <property type="protein sequence ID" value="MFC4836267.1"/>
    <property type="molecule type" value="Genomic_DNA"/>
</dbReference>
<dbReference type="RefSeq" id="WP_274192127.1">
    <property type="nucleotide sequence ID" value="NZ_BAABHN010000059.1"/>
</dbReference>
<dbReference type="Proteomes" id="UP001595909">
    <property type="component" value="Unassembled WGS sequence"/>
</dbReference>
<sequence length="297" mass="32558">MLVLLPAVGALLFLTGTGVFGALPHEWWDPKGFVVNLASGLTAACVGIPFAVFGVQWIVRKREHEREVEVLRLLVRKNVEEVGRSSFAMLWNLVPGDVRNAFLAISHLGEILKQIKSYDADSSDSGDLQTLRAELHRLLRLTGDYYLGGLVALRSVCEGARHSALRRWEFLSSDLLPRCEFSGVPSGLKEGEIKRISEFLRGNDDVIATLCEYRRRDADTWVDLIVPVSPTLEEGYSVDLEAAGDLTLVAYKALTGLQKYILFMSAVGQAAIDVDADLTGADVNIGEFITDTSAFSG</sequence>
<comment type="caution">
    <text evidence="2">The sequence shown here is derived from an EMBL/GenBank/DDBJ whole genome shotgun (WGS) entry which is preliminary data.</text>
</comment>
<proteinExistence type="predicted"/>
<gene>
    <name evidence="2" type="ORF">ACFPEL_27920</name>
</gene>
<feature type="transmembrane region" description="Helical" evidence="1">
    <location>
        <begin position="37"/>
        <end position="59"/>
    </location>
</feature>
<name>A0ABV9RSV9_9PSEU</name>
<organism evidence="2 3">
    <name type="scientific">Actinomycetospora chibensis</name>
    <dbReference type="NCBI Taxonomy" id="663606"/>
    <lineage>
        <taxon>Bacteria</taxon>
        <taxon>Bacillati</taxon>
        <taxon>Actinomycetota</taxon>
        <taxon>Actinomycetes</taxon>
        <taxon>Pseudonocardiales</taxon>
        <taxon>Pseudonocardiaceae</taxon>
        <taxon>Actinomycetospora</taxon>
    </lineage>
</organism>
<accession>A0ABV9RSV9</accession>
<evidence type="ECO:0000313" key="2">
    <source>
        <dbReference type="EMBL" id="MFC4836267.1"/>
    </source>
</evidence>